<keyword evidence="1" id="KW-0808">Transferase</keyword>
<sequence>MNIAINRVRKGEERLIKELFEKAGDKFFKVNEEFFYSDKNILLVADNGTTTCGFLYAYILEKLNDEKADMYLHSIDVFQEFKKKGIGMALIEELKNVAASNGCSEIFLITNNSNTAAMRLYEKSGGIRENNDDVMFDFLL</sequence>
<feature type="domain" description="N-acetyltransferase" evidence="3">
    <location>
        <begin position="3"/>
        <end position="140"/>
    </location>
</feature>
<dbReference type="Proteomes" id="UP001056429">
    <property type="component" value="Unassembled WGS sequence"/>
</dbReference>
<dbReference type="InterPro" id="IPR016181">
    <property type="entry name" value="Acyl_CoA_acyltransferase"/>
</dbReference>
<dbReference type="SUPFAM" id="SSF55729">
    <property type="entry name" value="Acyl-CoA N-acyltransferases (Nat)"/>
    <property type="match status" value="1"/>
</dbReference>
<keyword evidence="5" id="KW-1185">Reference proteome</keyword>
<evidence type="ECO:0000256" key="2">
    <source>
        <dbReference type="ARBA" id="ARBA00023315"/>
    </source>
</evidence>
<dbReference type="AlphaFoldDB" id="A0A9J6NY23"/>
<dbReference type="GO" id="GO:0008080">
    <property type="term" value="F:N-acetyltransferase activity"/>
    <property type="evidence" value="ECO:0007669"/>
    <property type="project" value="UniProtKB-ARBA"/>
</dbReference>
<evidence type="ECO:0000313" key="4">
    <source>
        <dbReference type="EMBL" id="MCM1988886.1"/>
    </source>
</evidence>
<accession>A0A9J6NY23</accession>
<evidence type="ECO:0000256" key="1">
    <source>
        <dbReference type="ARBA" id="ARBA00022679"/>
    </source>
</evidence>
<keyword evidence="2" id="KW-0012">Acyltransferase</keyword>
<dbReference type="Gene3D" id="3.40.630.30">
    <property type="match status" value="1"/>
</dbReference>
<dbReference type="EMBL" id="JAGSOJ010000001">
    <property type="protein sequence ID" value="MCM1988886.1"/>
    <property type="molecule type" value="Genomic_DNA"/>
</dbReference>
<dbReference type="PROSITE" id="PS51186">
    <property type="entry name" value="GNAT"/>
    <property type="match status" value="1"/>
</dbReference>
<dbReference type="RefSeq" id="WP_250857750.1">
    <property type="nucleotide sequence ID" value="NZ_JAGSOJ010000001.1"/>
</dbReference>
<dbReference type="InterPro" id="IPR051016">
    <property type="entry name" value="Diverse_Substrate_AcTransf"/>
</dbReference>
<dbReference type="PANTHER" id="PTHR10545">
    <property type="entry name" value="DIAMINE N-ACETYLTRANSFERASE"/>
    <property type="match status" value="1"/>
</dbReference>
<reference evidence="4" key="1">
    <citation type="journal article" date="2021" name="mSystems">
        <title>Bacteria and Archaea Synergistically Convert Glycine Betaine to Biogenic Methane in the Formosa Cold Seep of the South China Sea.</title>
        <authorList>
            <person name="Li L."/>
            <person name="Zhang W."/>
            <person name="Zhang S."/>
            <person name="Song L."/>
            <person name="Sun Q."/>
            <person name="Zhang H."/>
            <person name="Xiang H."/>
            <person name="Dong X."/>
        </authorList>
    </citation>
    <scope>NUCLEOTIDE SEQUENCE</scope>
    <source>
        <strain evidence="4">ZWT</strain>
    </source>
</reference>
<proteinExistence type="predicted"/>
<evidence type="ECO:0000259" key="3">
    <source>
        <dbReference type="PROSITE" id="PS51186"/>
    </source>
</evidence>
<protein>
    <submittedName>
        <fullName evidence="4">GNAT family N-acetyltransferase</fullName>
    </submittedName>
</protein>
<evidence type="ECO:0000313" key="5">
    <source>
        <dbReference type="Proteomes" id="UP001056429"/>
    </source>
</evidence>
<dbReference type="Pfam" id="PF00583">
    <property type="entry name" value="Acetyltransf_1"/>
    <property type="match status" value="1"/>
</dbReference>
<organism evidence="4 5">
    <name type="scientific">Oceanirhabdus seepicola</name>
    <dbReference type="NCBI Taxonomy" id="2828781"/>
    <lineage>
        <taxon>Bacteria</taxon>
        <taxon>Bacillati</taxon>
        <taxon>Bacillota</taxon>
        <taxon>Clostridia</taxon>
        <taxon>Eubacteriales</taxon>
        <taxon>Clostridiaceae</taxon>
        <taxon>Oceanirhabdus</taxon>
    </lineage>
</organism>
<dbReference type="InterPro" id="IPR000182">
    <property type="entry name" value="GNAT_dom"/>
</dbReference>
<reference evidence="4" key="2">
    <citation type="submission" date="2021-04" db="EMBL/GenBank/DDBJ databases">
        <authorList>
            <person name="Dong X."/>
        </authorList>
    </citation>
    <scope>NUCLEOTIDE SEQUENCE</scope>
    <source>
        <strain evidence="4">ZWT</strain>
    </source>
</reference>
<dbReference type="PANTHER" id="PTHR10545:SF29">
    <property type="entry name" value="GH14572P-RELATED"/>
    <property type="match status" value="1"/>
</dbReference>
<gene>
    <name evidence="4" type="ORF">KDK92_03965</name>
</gene>
<name>A0A9J6NY23_9CLOT</name>
<dbReference type="CDD" id="cd04301">
    <property type="entry name" value="NAT_SF"/>
    <property type="match status" value="1"/>
</dbReference>
<comment type="caution">
    <text evidence="4">The sequence shown here is derived from an EMBL/GenBank/DDBJ whole genome shotgun (WGS) entry which is preliminary data.</text>
</comment>